<dbReference type="EMBL" id="LYPA01000071">
    <property type="protein sequence ID" value="OBR63551.1"/>
    <property type="molecule type" value="Genomic_DNA"/>
</dbReference>
<evidence type="ECO:0000256" key="3">
    <source>
        <dbReference type="ARBA" id="ARBA00022795"/>
    </source>
</evidence>
<dbReference type="STRING" id="1844972.A7K91_06250"/>
<evidence type="ECO:0000313" key="9">
    <source>
        <dbReference type="Proteomes" id="UP000092024"/>
    </source>
</evidence>
<dbReference type="Proteomes" id="UP000092024">
    <property type="component" value="Unassembled WGS sequence"/>
</dbReference>
<keyword evidence="4" id="KW-0143">Chaperone</keyword>
<evidence type="ECO:0000256" key="1">
    <source>
        <dbReference type="ARBA" id="ARBA00004514"/>
    </source>
</evidence>
<evidence type="ECO:0000313" key="8">
    <source>
        <dbReference type="EMBL" id="OBR63551.1"/>
    </source>
</evidence>
<sequence>MIQELASLYKKTRELVEETSEVPYEEFVELVEMRESIIQKLYLYGTLNETEKMYIQQISQLDNEVNRRMHEHRNNAAQQLKKLDETRKQRSGYDMDLAGESYFIDYRK</sequence>
<evidence type="ECO:0000256" key="5">
    <source>
        <dbReference type="ARBA" id="ARBA00093765"/>
    </source>
</evidence>
<keyword evidence="3" id="KW-1005">Bacterial flagellum biogenesis</keyword>
<proteinExistence type="inferred from homology"/>
<comment type="similarity">
    <text evidence="6">Belongs to the bacillales FliT family.</text>
</comment>
<reference evidence="8 9" key="1">
    <citation type="submission" date="2016-05" db="EMBL/GenBank/DDBJ databases">
        <title>Paenibacillus oryzae. sp. nov., isolated from the rice root.</title>
        <authorList>
            <person name="Zhang J."/>
            <person name="Zhang X."/>
        </authorList>
    </citation>
    <scope>NUCLEOTIDE SEQUENCE [LARGE SCALE GENOMIC DNA]</scope>
    <source>
        <strain evidence="8 9">1DrF-4</strain>
    </source>
</reference>
<dbReference type="RefSeq" id="WP_068685984.1">
    <property type="nucleotide sequence ID" value="NZ_LYPA01000071.1"/>
</dbReference>
<gene>
    <name evidence="8" type="ORF">A7K91_06250</name>
</gene>
<dbReference type="InterPro" id="IPR008622">
    <property type="entry name" value="FliT"/>
</dbReference>
<dbReference type="AlphaFoldDB" id="A0A1A5YD56"/>
<evidence type="ECO:0000256" key="4">
    <source>
        <dbReference type="ARBA" id="ARBA00023186"/>
    </source>
</evidence>
<comment type="caution">
    <text evidence="8">The sequence shown here is derived from an EMBL/GenBank/DDBJ whole genome shotgun (WGS) entry which is preliminary data.</text>
</comment>
<keyword evidence="9" id="KW-1185">Reference proteome</keyword>
<organism evidence="8 9">
    <name type="scientific">Paenibacillus oryzae</name>
    <dbReference type="NCBI Taxonomy" id="1844972"/>
    <lineage>
        <taxon>Bacteria</taxon>
        <taxon>Bacillati</taxon>
        <taxon>Bacillota</taxon>
        <taxon>Bacilli</taxon>
        <taxon>Bacillales</taxon>
        <taxon>Paenibacillaceae</taxon>
        <taxon>Paenibacillus</taxon>
    </lineage>
</organism>
<keyword evidence="2" id="KW-0963">Cytoplasm</keyword>
<comment type="subcellular location">
    <subcellularLocation>
        <location evidence="1">Cytoplasm</location>
        <location evidence="1">Cytosol</location>
    </subcellularLocation>
</comment>
<name>A0A1A5YD56_9BACL</name>
<evidence type="ECO:0000256" key="6">
    <source>
        <dbReference type="ARBA" id="ARBA00093785"/>
    </source>
</evidence>
<dbReference type="Pfam" id="PF05400">
    <property type="entry name" value="FliT"/>
    <property type="match status" value="1"/>
</dbReference>
<evidence type="ECO:0000256" key="2">
    <source>
        <dbReference type="ARBA" id="ARBA00022490"/>
    </source>
</evidence>
<comment type="function">
    <text evidence="5">May act as an export chaperone for the filament capping protein FliD.</text>
</comment>
<evidence type="ECO:0000256" key="7">
    <source>
        <dbReference type="ARBA" id="ARBA00093797"/>
    </source>
</evidence>
<protein>
    <recommendedName>
        <fullName evidence="7">Flagellar protein FliT</fullName>
    </recommendedName>
</protein>
<accession>A0A1A5YD56</accession>